<keyword evidence="1" id="KW-0813">Transport</keyword>
<accession>A0A8X7ZIQ6</accession>
<keyword evidence="5" id="KW-1185">Reference proteome</keyword>
<gene>
    <name evidence="4" type="ORF">POTOM_025491</name>
</gene>
<reference evidence="4" key="1">
    <citation type="journal article" date="2020" name="bioRxiv">
        <title>Hybrid origin of Populus tomentosa Carr. identified through genome sequencing and phylogenomic analysis.</title>
        <authorList>
            <person name="An X."/>
            <person name="Gao K."/>
            <person name="Chen Z."/>
            <person name="Li J."/>
            <person name="Yang X."/>
            <person name="Yang X."/>
            <person name="Zhou J."/>
            <person name="Guo T."/>
            <person name="Zhao T."/>
            <person name="Huang S."/>
            <person name="Miao D."/>
            <person name="Khan W.U."/>
            <person name="Rao P."/>
            <person name="Ye M."/>
            <person name="Lei B."/>
            <person name="Liao W."/>
            <person name="Wang J."/>
            <person name="Ji L."/>
            <person name="Li Y."/>
            <person name="Guo B."/>
            <person name="Mustafa N.S."/>
            <person name="Li S."/>
            <person name="Yun Q."/>
            <person name="Keller S.R."/>
            <person name="Mao J."/>
            <person name="Zhang R."/>
            <person name="Strauss S.H."/>
        </authorList>
    </citation>
    <scope>NUCLEOTIDE SEQUENCE</scope>
    <source>
        <strain evidence="4">GM15</strain>
        <tissue evidence="4">Leaf</tissue>
    </source>
</reference>
<dbReference type="PANTHER" id="PTHR23316">
    <property type="entry name" value="IMPORTIN ALPHA"/>
    <property type="match status" value="1"/>
</dbReference>
<dbReference type="SMART" id="SM00185">
    <property type="entry name" value="ARM"/>
    <property type="match status" value="2"/>
</dbReference>
<evidence type="ECO:0000256" key="2">
    <source>
        <dbReference type="ARBA" id="ARBA00022737"/>
    </source>
</evidence>
<comment type="caution">
    <text evidence="4">The sequence shown here is derived from an EMBL/GenBank/DDBJ whole genome shotgun (WGS) entry which is preliminary data.</text>
</comment>
<keyword evidence="3" id="KW-0653">Protein transport</keyword>
<dbReference type="OrthoDB" id="1724475at2759"/>
<evidence type="ECO:0008006" key="6">
    <source>
        <dbReference type="Google" id="ProtNLM"/>
    </source>
</evidence>
<sequence length="201" mass="21841">MPSRNELCSEYPIGNVAVNRSRQNAVAVGKLLLFGAEFSYGYVSLRIRKIFEEHLLNVSDLSMNVILRNVYAELSNGSGVERHVSEHYLSSVFSAYQGKGAMQKLVGALQELRCLLSKSEFPPVDAALKAGAIALLVQCLSFGSPDEQCSWALENFAGEGEELRSVLLSQGALPPLARMMLPYKGSTVRTAACALSNLIKV</sequence>
<dbReference type="Proteomes" id="UP000886885">
    <property type="component" value="Chromosome 6D"/>
</dbReference>
<name>A0A8X7ZIQ6_POPTO</name>
<dbReference type="InterPro" id="IPR000225">
    <property type="entry name" value="Armadillo"/>
</dbReference>
<evidence type="ECO:0000256" key="3">
    <source>
        <dbReference type="ARBA" id="ARBA00022927"/>
    </source>
</evidence>
<dbReference type="Pfam" id="PF00514">
    <property type="entry name" value="Arm"/>
    <property type="match status" value="1"/>
</dbReference>
<evidence type="ECO:0000313" key="4">
    <source>
        <dbReference type="EMBL" id="KAG6769826.1"/>
    </source>
</evidence>
<protein>
    <recommendedName>
        <fullName evidence="6">ARM repeat superfamily protein</fullName>
    </recommendedName>
</protein>
<organism evidence="4 5">
    <name type="scientific">Populus tomentosa</name>
    <name type="common">Chinese white poplar</name>
    <dbReference type="NCBI Taxonomy" id="118781"/>
    <lineage>
        <taxon>Eukaryota</taxon>
        <taxon>Viridiplantae</taxon>
        <taxon>Streptophyta</taxon>
        <taxon>Embryophyta</taxon>
        <taxon>Tracheophyta</taxon>
        <taxon>Spermatophyta</taxon>
        <taxon>Magnoliopsida</taxon>
        <taxon>eudicotyledons</taxon>
        <taxon>Gunneridae</taxon>
        <taxon>Pentapetalae</taxon>
        <taxon>rosids</taxon>
        <taxon>fabids</taxon>
        <taxon>Malpighiales</taxon>
        <taxon>Salicaceae</taxon>
        <taxon>Saliceae</taxon>
        <taxon>Populus</taxon>
    </lineage>
</organism>
<dbReference type="GO" id="GO:0015031">
    <property type="term" value="P:protein transport"/>
    <property type="evidence" value="ECO:0007669"/>
    <property type="project" value="UniProtKB-KW"/>
</dbReference>
<evidence type="ECO:0000313" key="5">
    <source>
        <dbReference type="Proteomes" id="UP000886885"/>
    </source>
</evidence>
<dbReference type="AlphaFoldDB" id="A0A8X7ZIQ6"/>
<evidence type="ECO:0000256" key="1">
    <source>
        <dbReference type="ARBA" id="ARBA00022448"/>
    </source>
</evidence>
<dbReference type="EMBL" id="JAAWWB010000012">
    <property type="protein sequence ID" value="KAG6769826.1"/>
    <property type="molecule type" value="Genomic_DNA"/>
</dbReference>
<proteinExistence type="predicted"/>
<keyword evidence="2" id="KW-0677">Repeat</keyword>